<gene>
    <name evidence="2" type="ORF">TRFO_30935</name>
</gene>
<dbReference type="PANTHER" id="PTHR10677:SF3">
    <property type="entry name" value="FI07626P-RELATED"/>
    <property type="match status" value="1"/>
</dbReference>
<feature type="domain" description="Ubiquitin-like" evidence="1">
    <location>
        <begin position="67"/>
        <end position="145"/>
    </location>
</feature>
<protein>
    <recommendedName>
        <fullName evidence="1">Ubiquitin-like domain-containing protein</fullName>
    </recommendedName>
</protein>
<proteinExistence type="predicted"/>
<dbReference type="Gene3D" id="3.10.20.90">
    <property type="entry name" value="Phosphatidylinositol 3-kinase Catalytic Subunit, Chain A, domain 1"/>
    <property type="match status" value="2"/>
</dbReference>
<accession>A0A1J4JTI6</accession>
<organism evidence="2 3">
    <name type="scientific">Tritrichomonas foetus</name>
    <dbReference type="NCBI Taxonomy" id="1144522"/>
    <lineage>
        <taxon>Eukaryota</taxon>
        <taxon>Metamonada</taxon>
        <taxon>Parabasalia</taxon>
        <taxon>Tritrichomonadida</taxon>
        <taxon>Tritrichomonadidae</taxon>
        <taxon>Tritrichomonas</taxon>
    </lineage>
</organism>
<evidence type="ECO:0000313" key="2">
    <source>
        <dbReference type="EMBL" id="OHT02058.1"/>
    </source>
</evidence>
<dbReference type="GO" id="GO:0031593">
    <property type="term" value="F:polyubiquitin modification-dependent protein binding"/>
    <property type="evidence" value="ECO:0007669"/>
    <property type="project" value="TreeGrafter"/>
</dbReference>
<evidence type="ECO:0000259" key="1">
    <source>
        <dbReference type="PROSITE" id="PS50053"/>
    </source>
</evidence>
<dbReference type="InterPro" id="IPR029071">
    <property type="entry name" value="Ubiquitin-like_domsf"/>
</dbReference>
<sequence>MIKIRVLFSNTEDEIDTYFDQTVISFKQQLQKHYLFDDLNFHLIFSGKILDNAETLAKSGIKDGCKLRIYFRQKPKSYITIVGGGFKEYLTKIDGEMIVGELRTNIADKTGLQLEHLKLIFSGKVLVDEMTLNFYNITNGSLIYVASMKSDINRKVRPSMLLNQLYQLVSSLVSNPNQNRAVLMSEISELIENPVLQSYARIDRNAHKLIDEALRVLESVAATPVTNYEIIARLNDLALMQYEAYPEGINSLQETMISDNEDDDYTVINKSMSH</sequence>
<dbReference type="Proteomes" id="UP000179807">
    <property type="component" value="Unassembled WGS sequence"/>
</dbReference>
<name>A0A1J4JTI6_9EUKA</name>
<dbReference type="PROSITE" id="PS50053">
    <property type="entry name" value="UBIQUITIN_2"/>
    <property type="match status" value="2"/>
</dbReference>
<dbReference type="SUPFAM" id="SSF54236">
    <property type="entry name" value="Ubiquitin-like"/>
    <property type="match status" value="2"/>
</dbReference>
<dbReference type="CDD" id="cd17039">
    <property type="entry name" value="Ubl_ubiquitin_like"/>
    <property type="match status" value="1"/>
</dbReference>
<dbReference type="InterPro" id="IPR015496">
    <property type="entry name" value="Ubiquilin"/>
</dbReference>
<dbReference type="PANTHER" id="PTHR10677">
    <property type="entry name" value="UBIQUILIN"/>
    <property type="match status" value="1"/>
</dbReference>
<comment type="caution">
    <text evidence="2">The sequence shown here is derived from an EMBL/GenBank/DDBJ whole genome shotgun (WGS) entry which is preliminary data.</text>
</comment>
<dbReference type="AlphaFoldDB" id="A0A1J4JTI6"/>
<dbReference type="GO" id="GO:0005829">
    <property type="term" value="C:cytosol"/>
    <property type="evidence" value="ECO:0007669"/>
    <property type="project" value="TreeGrafter"/>
</dbReference>
<dbReference type="InterPro" id="IPR000626">
    <property type="entry name" value="Ubiquitin-like_dom"/>
</dbReference>
<dbReference type="GeneID" id="94842335"/>
<evidence type="ECO:0000313" key="3">
    <source>
        <dbReference type="Proteomes" id="UP000179807"/>
    </source>
</evidence>
<dbReference type="OrthoDB" id="417450at2759"/>
<dbReference type="EMBL" id="MLAK01000883">
    <property type="protein sequence ID" value="OHT02058.1"/>
    <property type="molecule type" value="Genomic_DNA"/>
</dbReference>
<dbReference type="SMART" id="SM00213">
    <property type="entry name" value="UBQ"/>
    <property type="match status" value="2"/>
</dbReference>
<reference evidence="2" key="1">
    <citation type="submission" date="2016-10" db="EMBL/GenBank/DDBJ databases">
        <authorList>
            <person name="Benchimol M."/>
            <person name="Almeida L.G."/>
            <person name="Vasconcelos A.T."/>
            <person name="Perreira-Neves A."/>
            <person name="Rosa I.A."/>
            <person name="Tasca T."/>
            <person name="Bogo M.R."/>
            <person name="de Souza W."/>
        </authorList>
    </citation>
    <scope>NUCLEOTIDE SEQUENCE [LARGE SCALE GENOMIC DNA]</scope>
    <source>
        <strain evidence="2">K</strain>
    </source>
</reference>
<dbReference type="RefSeq" id="XP_068355194.1">
    <property type="nucleotide sequence ID" value="XM_068507631.1"/>
</dbReference>
<dbReference type="GO" id="GO:0006511">
    <property type="term" value="P:ubiquitin-dependent protein catabolic process"/>
    <property type="evidence" value="ECO:0007669"/>
    <property type="project" value="TreeGrafter"/>
</dbReference>
<dbReference type="Pfam" id="PF00240">
    <property type="entry name" value="ubiquitin"/>
    <property type="match status" value="2"/>
</dbReference>
<dbReference type="VEuPathDB" id="TrichDB:TRFO_30935"/>
<keyword evidence="3" id="KW-1185">Reference proteome</keyword>
<feature type="domain" description="Ubiquitin-like" evidence="1">
    <location>
        <begin position="1"/>
        <end position="76"/>
    </location>
</feature>